<proteinExistence type="predicted"/>
<protein>
    <recommendedName>
        <fullName evidence="2">ABM domain-containing protein</fullName>
    </recommendedName>
</protein>
<feature type="compositionally biased region" description="Basic and acidic residues" evidence="1">
    <location>
        <begin position="153"/>
        <end position="165"/>
    </location>
</feature>
<evidence type="ECO:0000259" key="2">
    <source>
        <dbReference type="Pfam" id="PF03992"/>
    </source>
</evidence>
<dbReference type="Gene3D" id="3.30.70.100">
    <property type="match status" value="1"/>
</dbReference>
<organism evidence="3 4">
    <name type="scientific">Symbiodinium microadriaticum</name>
    <name type="common">Dinoflagellate</name>
    <name type="synonym">Zooxanthella microadriatica</name>
    <dbReference type="NCBI Taxonomy" id="2951"/>
    <lineage>
        <taxon>Eukaryota</taxon>
        <taxon>Sar</taxon>
        <taxon>Alveolata</taxon>
        <taxon>Dinophyceae</taxon>
        <taxon>Suessiales</taxon>
        <taxon>Symbiodiniaceae</taxon>
        <taxon>Symbiodinium</taxon>
    </lineage>
</organism>
<dbReference type="InterPro" id="IPR007138">
    <property type="entry name" value="ABM_dom"/>
</dbReference>
<dbReference type="EMBL" id="LSRX01000296">
    <property type="protein sequence ID" value="OLQ01323.1"/>
    <property type="molecule type" value="Genomic_DNA"/>
</dbReference>
<evidence type="ECO:0000313" key="3">
    <source>
        <dbReference type="EMBL" id="OLQ01323.1"/>
    </source>
</evidence>
<feature type="domain" description="ABM" evidence="2">
    <location>
        <begin position="4"/>
        <end position="84"/>
    </location>
</feature>
<reference evidence="3 4" key="1">
    <citation type="submission" date="2016-02" db="EMBL/GenBank/DDBJ databases">
        <title>Genome analysis of coral dinoflagellate symbionts highlights evolutionary adaptations to a symbiotic lifestyle.</title>
        <authorList>
            <person name="Aranda M."/>
            <person name="Li Y."/>
            <person name="Liew Y.J."/>
            <person name="Baumgarten S."/>
            <person name="Simakov O."/>
            <person name="Wilson M."/>
            <person name="Piel J."/>
            <person name="Ashoor H."/>
            <person name="Bougouffa S."/>
            <person name="Bajic V.B."/>
            <person name="Ryu T."/>
            <person name="Ravasi T."/>
            <person name="Bayer T."/>
            <person name="Micklem G."/>
            <person name="Kim H."/>
            <person name="Bhak J."/>
            <person name="Lajeunesse T.C."/>
            <person name="Voolstra C.R."/>
        </authorList>
    </citation>
    <scope>NUCLEOTIDE SEQUENCE [LARGE SCALE GENOMIC DNA]</scope>
    <source>
        <strain evidence="3 4">CCMP2467</strain>
    </source>
</reference>
<evidence type="ECO:0000256" key="1">
    <source>
        <dbReference type="SAM" id="MobiDB-lite"/>
    </source>
</evidence>
<gene>
    <name evidence="3" type="ORF">AK812_SmicGene15939</name>
</gene>
<comment type="caution">
    <text evidence="3">The sequence shown here is derived from an EMBL/GenBank/DDBJ whole genome shotgun (WGS) entry which is preliminary data.</text>
</comment>
<dbReference type="InterPro" id="IPR011008">
    <property type="entry name" value="Dimeric_a/b-barrel"/>
</dbReference>
<dbReference type="OrthoDB" id="10272800at2759"/>
<sequence>MSAPVRVCASFNVRSTALPEFCEAAGNIVSHAGAEQQCRSFGIHRELGWLRQVSNEAQNLFMVVQEWESSTALEEHVRSPAAMEFDHQLKDGNMLASAPNLSLFGPDLSVADLRTLAAEARAGGDQDEISPVSDEAQSTLGYGGDQRGYMRATESRRPAAKERPARGSRSGPAWK</sequence>
<dbReference type="AlphaFoldDB" id="A0A1Q9E1N7"/>
<dbReference type="Proteomes" id="UP000186817">
    <property type="component" value="Unassembled WGS sequence"/>
</dbReference>
<name>A0A1Q9E1N7_SYMMI</name>
<evidence type="ECO:0000313" key="4">
    <source>
        <dbReference type="Proteomes" id="UP000186817"/>
    </source>
</evidence>
<dbReference type="SUPFAM" id="SSF54909">
    <property type="entry name" value="Dimeric alpha+beta barrel"/>
    <property type="match status" value="1"/>
</dbReference>
<keyword evidence="4" id="KW-1185">Reference proteome</keyword>
<feature type="region of interest" description="Disordered" evidence="1">
    <location>
        <begin position="121"/>
        <end position="175"/>
    </location>
</feature>
<accession>A0A1Q9E1N7</accession>
<dbReference type="Pfam" id="PF03992">
    <property type="entry name" value="ABM"/>
    <property type="match status" value="1"/>
</dbReference>